<dbReference type="InterPro" id="IPR000866">
    <property type="entry name" value="AhpC/TSA"/>
</dbReference>
<protein>
    <recommendedName>
        <fullName evidence="1">Alkyl hydroperoxide reductase subunit C/ Thiol specific antioxidant domain-containing protein</fullName>
    </recommendedName>
</protein>
<dbReference type="GO" id="GO:0016491">
    <property type="term" value="F:oxidoreductase activity"/>
    <property type="evidence" value="ECO:0007669"/>
    <property type="project" value="InterPro"/>
</dbReference>
<proteinExistence type="predicted"/>
<dbReference type="OrthoDB" id="407518at2759"/>
<dbReference type="SUPFAM" id="SSF52833">
    <property type="entry name" value="Thioredoxin-like"/>
    <property type="match status" value="1"/>
</dbReference>
<dbReference type="InterPro" id="IPR036249">
    <property type="entry name" value="Thioredoxin-like_sf"/>
</dbReference>
<evidence type="ECO:0000259" key="1">
    <source>
        <dbReference type="Pfam" id="PF00578"/>
    </source>
</evidence>
<keyword evidence="3" id="KW-1185">Reference proteome</keyword>
<name>A0A166KZS4_9AGAM</name>
<dbReference type="Pfam" id="PF00578">
    <property type="entry name" value="AhpC-TSA"/>
    <property type="match status" value="1"/>
</dbReference>
<reference evidence="2 3" key="1">
    <citation type="journal article" date="2016" name="Mol. Biol. Evol.">
        <title>Comparative Genomics of Early-Diverging Mushroom-Forming Fungi Provides Insights into the Origins of Lignocellulose Decay Capabilities.</title>
        <authorList>
            <person name="Nagy L.G."/>
            <person name="Riley R."/>
            <person name="Tritt A."/>
            <person name="Adam C."/>
            <person name="Daum C."/>
            <person name="Floudas D."/>
            <person name="Sun H."/>
            <person name="Yadav J.S."/>
            <person name="Pangilinan J."/>
            <person name="Larsson K.H."/>
            <person name="Matsuura K."/>
            <person name="Barry K."/>
            <person name="Labutti K."/>
            <person name="Kuo R."/>
            <person name="Ohm R.A."/>
            <person name="Bhattacharya S.S."/>
            <person name="Shirouzu T."/>
            <person name="Yoshinaga Y."/>
            <person name="Martin F.M."/>
            <person name="Grigoriev I.V."/>
            <person name="Hibbett D.S."/>
        </authorList>
    </citation>
    <scope>NUCLEOTIDE SEQUENCE [LARGE SCALE GENOMIC DNA]</scope>
    <source>
        <strain evidence="2 3">CBS 109695</strain>
    </source>
</reference>
<evidence type="ECO:0000313" key="2">
    <source>
        <dbReference type="EMBL" id="KZP22421.1"/>
    </source>
</evidence>
<dbReference type="GO" id="GO:0016209">
    <property type="term" value="F:antioxidant activity"/>
    <property type="evidence" value="ECO:0007669"/>
    <property type="project" value="InterPro"/>
</dbReference>
<dbReference type="EMBL" id="KV417539">
    <property type="protein sequence ID" value="KZP22421.1"/>
    <property type="molecule type" value="Genomic_DNA"/>
</dbReference>
<dbReference type="Gene3D" id="3.40.30.10">
    <property type="entry name" value="Glutaredoxin"/>
    <property type="match status" value="1"/>
</dbReference>
<dbReference type="Proteomes" id="UP000076532">
    <property type="component" value="Unassembled WGS sequence"/>
</dbReference>
<gene>
    <name evidence="2" type="ORF">FIBSPDRAFT_859477</name>
</gene>
<sequence>MATKSTSITYFDGLLAKHDFLFVVYFRGHWCPFCISYLKALEGLKSQINSLNGKILTVTAEPESQSEATRKSSGFTGEILVDTENMLALELKQRGLLNVAISEKAGYEHGMAQPSVLVITQNNEVLYSWAIVPSLMNLGGAKDRPVLTQVWDNVQAQLQGKGRPHKKVGTVGAGSVIFGKLFG</sequence>
<evidence type="ECO:0000313" key="3">
    <source>
        <dbReference type="Proteomes" id="UP000076532"/>
    </source>
</evidence>
<accession>A0A166KZS4</accession>
<dbReference type="AlphaFoldDB" id="A0A166KZS4"/>
<feature type="domain" description="Alkyl hydroperoxide reductase subunit C/ Thiol specific antioxidant" evidence="1">
    <location>
        <begin position="22"/>
        <end position="127"/>
    </location>
</feature>
<organism evidence="2 3">
    <name type="scientific">Athelia psychrophila</name>
    <dbReference type="NCBI Taxonomy" id="1759441"/>
    <lineage>
        <taxon>Eukaryota</taxon>
        <taxon>Fungi</taxon>
        <taxon>Dikarya</taxon>
        <taxon>Basidiomycota</taxon>
        <taxon>Agaricomycotina</taxon>
        <taxon>Agaricomycetes</taxon>
        <taxon>Agaricomycetidae</taxon>
        <taxon>Atheliales</taxon>
        <taxon>Atheliaceae</taxon>
        <taxon>Athelia</taxon>
    </lineage>
</organism>